<dbReference type="InterPro" id="IPR046226">
    <property type="entry name" value="DUF6259"/>
</dbReference>
<evidence type="ECO:0000313" key="2">
    <source>
        <dbReference type="EMBL" id="KAF4696769.1"/>
    </source>
</evidence>
<dbReference type="Proteomes" id="UP000541610">
    <property type="component" value="Unassembled WGS sequence"/>
</dbReference>
<name>A0A7J6PKV5_PEROL</name>
<gene>
    <name evidence="2" type="ORF">FOZ60_015669</name>
</gene>
<protein>
    <recommendedName>
        <fullName evidence="1">DUF6259 domain-containing protein</fullName>
    </recommendedName>
</protein>
<dbReference type="AlphaFoldDB" id="A0A7J6PKV5"/>
<proteinExistence type="predicted"/>
<accession>A0A7J6PKV5</accession>
<dbReference type="Pfam" id="PF19773">
    <property type="entry name" value="DUF6259"/>
    <property type="match status" value="1"/>
</dbReference>
<evidence type="ECO:0000259" key="1">
    <source>
        <dbReference type="Pfam" id="PF19773"/>
    </source>
</evidence>
<sequence length="951" mass="105509">MAYGSDASYQILISELSNGDTGFLMTLDGAGFLKTYTSNDQGAELSVTTQLRRRLDPASLPYRSPFPTVVGVIQGGWLDVAHIYRHWAVPVFTGPKKRTWFDEEPGALWVNSHWEAEDGFAKLGGQPARVLDNIRRLRELVGTENSVALHWYEWDKLGYIDGDNYTDCPDVACGFDTHYPHYFPPRPGFGGAVDELLDMGVRVFPYINGRLFDMQLPEWKDSVEANHACRDEHGNVISESFVSDFGVPNPDGPYWSSVIEGVCSDMMQAFPNLSGIYIDELAAAPNYACYINGRAHNWVHGINKVAIGCSNGISQWKAGVPTITESNAETMMKSVDAYLTLVAMLAADPVPVFGAVYGGHYKGVGSLFQLQSQGTSFSFTKAICQQLLFGNRIGWFALDGKDGFLSFLEDSPESVAFLRRALQIRSMFSLWFDHGRPERQYGRTKQEWVYENAFLHLKTYMTITCQPLESSDTPVEELVYGEMNTVNVASEGLVTNQVDWPLPPRTLRKRRSLSELEEVDEVSTLATEVLSECKRSSEAQKENEYTKFVTPAYRLWHVCISLSKHIDEFKSAAVEDAVIIKLRELDCICREVAARALECGTREMLTSGSCALGRVGCHCPREVAEEWAAANAALTRGITIFKKAVTELSEEVTISSCRSLLSNWTGYRRIEAELELAYQCRDIGIRMVRARNSANGNHWAIGLPGWSSSAVPTPPPELSKVVELLECAVDVLSEGSSPRMDLETTVLMQLSKARSEICRLLAEVHSMQRQPEKALEFVHVAIREDIQHKAFGGYYDSVRVAVWIVLNAQPKMIKAGTTEELIKTGELKRLVEEYCAAGDEVPQEFQSSPSDRLFNLGEPLLHALVTLSEDTSPVDGSSARLDEILEALGLVLQSLQRDCDGPSLILLAASVADAIGTISRAIPRGEGKNDGLAWMTLPRRSVGMFPQLPLK</sequence>
<dbReference type="OrthoDB" id="203049at2759"/>
<dbReference type="EMBL" id="JABANP010000008">
    <property type="protein sequence ID" value="KAF4696769.1"/>
    <property type="molecule type" value="Genomic_DNA"/>
</dbReference>
<feature type="domain" description="DUF6259" evidence="1">
    <location>
        <begin position="62"/>
        <end position="364"/>
    </location>
</feature>
<comment type="caution">
    <text evidence="2">The sequence shown here is derived from an EMBL/GenBank/DDBJ whole genome shotgun (WGS) entry which is preliminary data.</text>
</comment>
<reference evidence="2 3" key="1">
    <citation type="submission" date="2020-04" db="EMBL/GenBank/DDBJ databases">
        <title>Perkinsus olseni comparative genomics.</title>
        <authorList>
            <person name="Bogema D.R."/>
        </authorList>
    </citation>
    <scope>NUCLEOTIDE SEQUENCE [LARGE SCALE GENOMIC DNA]</scope>
    <source>
        <strain evidence="2">00978-12</strain>
    </source>
</reference>
<organism evidence="2 3">
    <name type="scientific">Perkinsus olseni</name>
    <name type="common">Perkinsus atlanticus</name>
    <dbReference type="NCBI Taxonomy" id="32597"/>
    <lineage>
        <taxon>Eukaryota</taxon>
        <taxon>Sar</taxon>
        <taxon>Alveolata</taxon>
        <taxon>Perkinsozoa</taxon>
        <taxon>Perkinsea</taxon>
        <taxon>Perkinsida</taxon>
        <taxon>Perkinsidae</taxon>
        <taxon>Perkinsus</taxon>
    </lineage>
</organism>
<evidence type="ECO:0000313" key="3">
    <source>
        <dbReference type="Proteomes" id="UP000541610"/>
    </source>
</evidence>